<dbReference type="AlphaFoldDB" id="A0A518H3Q0"/>
<evidence type="ECO:0000313" key="3">
    <source>
        <dbReference type="Proteomes" id="UP000317835"/>
    </source>
</evidence>
<organism evidence="2 3">
    <name type="scientific">Tautonia plasticadhaerens</name>
    <dbReference type="NCBI Taxonomy" id="2527974"/>
    <lineage>
        <taxon>Bacteria</taxon>
        <taxon>Pseudomonadati</taxon>
        <taxon>Planctomycetota</taxon>
        <taxon>Planctomycetia</taxon>
        <taxon>Isosphaerales</taxon>
        <taxon>Isosphaeraceae</taxon>
        <taxon>Tautonia</taxon>
    </lineage>
</organism>
<dbReference type="RefSeq" id="WP_145271119.1">
    <property type="nucleotide sequence ID" value="NZ_CP036426.1"/>
</dbReference>
<dbReference type="Proteomes" id="UP000317835">
    <property type="component" value="Chromosome"/>
</dbReference>
<reference evidence="2 3" key="1">
    <citation type="submission" date="2019-02" db="EMBL/GenBank/DDBJ databases">
        <title>Deep-cultivation of Planctomycetes and their phenomic and genomic characterization uncovers novel biology.</title>
        <authorList>
            <person name="Wiegand S."/>
            <person name="Jogler M."/>
            <person name="Boedeker C."/>
            <person name="Pinto D."/>
            <person name="Vollmers J."/>
            <person name="Rivas-Marin E."/>
            <person name="Kohn T."/>
            <person name="Peeters S.H."/>
            <person name="Heuer A."/>
            <person name="Rast P."/>
            <person name="Oberbeckmann S."/>
            <person name="Bunk B."/>
            <person name="Jeske O."/>
            <person name="Meyerdierks A."/>
            <person name="Storesund J.E."/>
            <person name="Kallscheuer N."/>
            <person name="Luecker S."/>
            <person name="Lage O.M."/>
            <person name="Pohl T."/>
            <person name="Merkel B.J."/>
            <person name="Hornburger P."/>
            <person name="Mueller R.-W."/>
            <person name="Bruemmer F."/>
            <person name="Labrenz M."/>
            <person name="Spormann A.M."/>
            <person name="Op den Camp H."/>
            <person name="Overmann J."/>
            <person name="Amann R."/>
            <person name="Jetten M.S.M."/>
            <person name="Mascher T."/>
            <person name="Medema M.H."/>
            <person name="Devos D.P."/>
            <person name="Kaster A.-K."/>
            <person name="Ovreas L."/>
            <person name="Rohde M."/>
            <person name="Galperin M.Y."/>
            <person name="Jogler C."/>
        </authorList>
    </citation>
    <scope>NUCLEOTIDE SEQUENCE [LARGE SCALE GENOMIC DNA]</scope>
    <source>
        <strain evidence="2 3">ElP</strain>
    </source>
</reference>
<dbReference type="OrthoDB" id="7996989at2"/>
<evidence type="ECO:0000259" key="1">
    <source>
        <dbReference type="Pfam" id="PF23889"/>
    </source>
</evidence>
<evidence type="ECO:0000313" key="2">
    <source>
        <dbReference type="EMBL" id="QDV35481.1"/>
    </source>
</evidence>
<name>A0A518H3Q0_9BACT</name>
<dbReference type="Pfam" id="PF23889">
    <property type="entry name" value="DUF7241"/>
    <property type="match status" value="1"/>
</dbReference>
<proteinExistence type="predicted"/>
<feature type="domain" description="DUF7241" evidence="1">
    <location>
        <begin position="13"/>
        <end position="92"/>
    </location>
</feature>
<accession>A0A518H3Q0</accession>
<sequence>MTTPTSTPPPRPTSADLCRARDWGVGTVLEGRESLPGASWWAEDRIRITAVGEEGVLARTIARRSHDAPEWTPVDRGESSWSLEDRDWRVVDPENQQP</sequence>
<dbReference type="InterPro" id="IPR055665">
    <property type="entry name" value="DUF7241"/>
</dbReference>
<dbReference type="KEGG" id="tpla:ElP_33840"/>
<dbReference type="EMBL" id="CP036426">
    <property type="protein sequence ID" value="QDV35481.1"/>
    <property type="molecule type" value="Genomic_DNA"/>
</dbReference>
<protein>
    <recommendedName>
        <fullName evidence="1">DUF7241 domain-containing protein</fullName>
    </recommendedName>
</protein>
<gene>
    <name evidence="2" type="ORF">ElP_33840</name>
</gene>
<keyword evidence="3" id="KW-1185">Reference proteome</keyword>